<proteinExistence type="predicted"/>
<dbReference type="AlphaFoldDB" id="A0A6P2GHT0"/>
<evidence type="ECO:0000313" key="2">
    <source>
        <dbReference type="Proteomes" id="UP000494201"/>
    </source>
</evidence>
<dbReference type="GeneID" id="300401831"/>
<sequence length="56" mass="5515">MSDSLSLLDKSPIADGAQTADAARLASAEGLAGAPPTTPVQTALAANRSLSPDHNA</sequence>
<protein>
    <submittedName>
        <fullName evidence="1">Alkanal monooxygenase</fullName>
    </submittedName>
</protein>
<dbReference type="Proteomes" id="UP000494201">
    <property type="component" value="Unassembled WGS sequence"/>
</dbReference>
<name>A0A6P2GHT0_9BURK</name>
<keyword evidence="1" id="KW-0560">Oxidoreductase</keyword>
<gene>
    <name evidence="1" type="ORF">BAN20980_06089</name>
</gene>
<accession>A0A6P2GHT0</accession>
<reference evidence="1 2" key="1">
    <citation type="submission" date="2019-09" db="EMBL/GenBank/DDBJ databases">
        <authorList>
            <person name="Depoorter E."/>
        </authorList>
    </citation>
    <scope>NUCLEOTIDE SEQUENCE [LARGE SCALE GENOMIC DNA]</scope>
    <source>
        <strain evidence="1">LMG 20980</strain>
    </source>
</reference>
<dbReference type="GO" id="GO:0004497">
    <property type="term" value="F:monooxygenase activity"/>
    <property type="evidence" value="ECO:0007669"/>
    <property type="project" value="UniProtKB-KW"/>
</dbReference>
<dbReference type="RefSeq" id="WP_239008077.1">
    <property type="nucleotide sequence ID" value="NZ_CABVLY010000033.1"/>
</dbReference>
<evidence type="ECO:0000313" key="1">
    <source>
        <dbReference type="EMBL" id="VVU53390.1"/>
    </source>
</evidence>
<keyword evidence="1" id="KW-0503">Monooxygenase</keyword>
<dbReference type="EMBL" id="CABVLY010000033">
    <property type="protein sequence ID" value="VVU53390.1"/>
    <property type="molecule type" value="Genomic_DNA"/>
</dbReference>
<organism evidence="1 2">
    <name type="scientific">Burkholderia anthina</name>
    <dbReference type="NCBI Taxonomy" id="179879"/>
    <lineage>
        <taxon>Bacteria</taxon>
        <taxon>Pseudomonadati</taxon>
        <taxon>Pseudomonadota</taxon>
        <taxon>Betaproteobacteria</taxon>
        <taxon>Burkholderiales</taxon>
        <taxon>Burkholderiaceae</taxon>
        <taxon>Burkholderia</taxon>
        <taxon>Burkholderia cepacia complex</taxon>
    </lineage>
</organism>